<comment type="subcellular location">
    <subcellularLocation>
        <location evidence="2">Cell membrane</location>
        <topology evidence="2">Multi-pass membrane protein</topology>
    </subcellularLocation>
</comment>
<dbReference type="Pfam" id="PF02518">
    <property type="entry name" value="HATPase_c"/>
    <property type="match status" value="1"/>
</dbReference>
<dbReference type="Gene3D" id="1.10.287.130">
    <property type="match status" value="1"/>
</dbReference>
<evidence type="ECO:0000256" key="3">
    <source>
        <dbReference type="ARBA" id="ARBA00012438"/>
    </source>
</evidence>
<evidence type="ECO:0000313" key="17">
    <source>
        <dbReference type="Proteomes" id="UP000650466"/>
    </source>
</evidence>
<reference evidence="16" key="1">
    <citation type="submission" date="2020-09" db="EMBL/GenBank/DDBJ databases">
        <title>Draft Genome Sequence of Paenibacillus sp. WST5.</title>
        <authorList>
            <person name="Bao Z."/>
        </authorList>
    </citation>
    <scope>NUCLEOTIDE SEQUENCE</scope>
    <source>
        <strain evidence="16">WST5</strain>
    </source>
</reference>
<dbReference type="EC" id="2.7.13.3" evidence="3"/>
<dbReference type="InterPro" id="IPR000014">
    <property type="entry name" value="PAS"/>
</dbReference>
<feature type="transmembrane region" description="Helical" evidence="14">
    <location>
        <begin position="12"/>
        <end position="36"/>
    </location>
</feature>
<dbReference type="InterPro" id="IPR003594">
    <property type="entry name" value="HATPase_dom"/>
</dbReference>
<evidence type="ECO:0000256" key="8">
    <source>
        <dbReference type="ARBA" id="ARBA00022741"/>
    </source>
</evidence>
<dbReference type="Pfam" id="PF17203">
    <property type="entry name" value="sCache_3_2"/>
    <property type="match status" value="1"/>
</dbReference>
<keyword evidence="8" id="KW-0547">Nucleotide-binding</keyword>
<feature type="domain" description="Histidine kinase" evidence="15">
    <location>
        <begin position="418"/>
        <end position="527"/>
    </location>
</feature>
<evidence type="ECO:0000256" key="10">
    <source>
        <dbReference type="ARBA" id="ARBA00022840"/>
    </source>
</evidence>
<dbReference type="InterPro" id="IPR029151">
    <property type="entry name" value="Sensor-like_sf"/>
</dbReference>
<keyword evidence="4" id="KW-1003">Cell membrane</keyword>
<dbReference type="Pfam" id="PF14689">
    <property type="entry name" value="SPOB_a"/>
    <property type="match status" value="1"/>
</dbReference>
<dbReference type="InterPro" id="IPR004358">
    <property type="entry name" value="Sig_transdc_His_kin-like_C"/>
</dbReference>
<evidence type="ECO:0000256" key="14">
    <source>
        <dbReference type="SAM" id="Phobius"/>
    </source>
</evidence>
<dbReference type="GO" id="GO:0005886">
    <property type="term" value="C:plasma membrane"/>
    <property type="evidence" value="ECO:0007669"/>
    <property type="project" value="UniProtKB-SubCell"/>
</dbReference>
<keyword evidence="17" id="KW-1185">Reference proteome</keyword>
<evidence type="ECO:0000256" key="12">
    <source>
        <dbReference type="ARBA" id="ARBA00023012"/>
    </source>
</evidence>
<evidence type="ECO:0000256" key="4">
    <source>
        <dbReference type="ARBA" id="ARBA00022475"/>
    </source>
</evidence>
<dbReference type="AlphaFoldDB" id="A0A926KSK3"/>
<dbReference type="InterPro" id="IPR039506">
    <property type="entry name" value="SPOB_a"/>
</dbReference>
<dbReference type="InterPro" id="IPR035965">
    <property type="entry name" value="PAS-like_dom_sf"/>
</dbReference>
<dbReference type="EMBL" id="JACVVD010000010">
    <property type="protein sequence ID" value="MBD0383342.1"/>
    <property type="molecule type" value="Genomic_DNA"/>
</dbReference>
<name>A0A926KSK3_9BACL</name>
<keyword evidence="9 16" id="KW-0418">Kinase</keyword>
<keyword evidence="10" id="KW-0067">ATP-binding</keyword>
<comment type="caution">
    <text evidence="16">The sequence shown here is derived from an EMBL/GenBank/DDBJ whole genome shotgun (WGS) entry which is preliminary data.</text>
</comment>
<keyword evidence="6" id="KW-0808">Transferase</keyword>
<dbReference type="SUPFAM" id="SSF55785">
    <property type="entry name" value="PYP-like sensor domain (PAS domain)"/>
    <property type="match status" value="1"/>
</dbReference>
<dbReference type="InterPro" id="IPR005467">
    <property type="entry name" value="His_kinase_dom"/>
</dbReference>
<dbReference type="PROSITE" id="PS50109">
    <property type="entry name" value="HIS_KIN"/>
    <property type="match status" value="1"/>
</dbReference>
<protein>
    <recommendedName>
        <fullName evidence="3">histidine kinase</fullName>
        <ecNumber evidence="3">2.7.13.3</ecNumber>
    </recommendedName>
</protein>
<dbReference type="SMART" id="SM00387">
    <property type="entry name" value="HATPase_c"/>
    <property type="match status" value="1"/>
</dbReference>
<dbReference type="CDD" id="cd00130">
    <property type="entry name" value="PAS"/>
    <property type="match status" value="1"/>
</dbReference>
<dbReference type="InterPro" id="IPR033463">
    <property type="entry name" value="sCache_3"/>
</dbReference>
<proteinExistence type="predicted"/>
<organism evidence="16 17">
    <name type="scientific">Paenibacillus sedimenti</name>
    <dbReference type="NCBI Taxonomy" id="2770274"/>
    <lineage>
        <taxon>Bacteria</taxon>
        <taxon>Bacillati</taxon>
        <taxon>Bacillota</taxon>
        <taxon>Bacilli</taxon>
        <taxon>Bacillales</taxon>
        <taxon>Paenibacillaceae</taxon>
        <taxon>Paenibacillus</taxon>
    </lineage>
</organism>
<sequence>MKIKGLRMNWKITILSFGIVLFAICIGGIILIGRVIHLQEQELGQRLLVTARTVAGLPSIVSGLMEESSRQEINPVAERIRIINDVDYIVVLDMNGIRLSHPNASRIGELSQGADERSAFAEHTYVSKAKGEQGTALRAFVPVMNEQHEQVGVVLVGQLVPGLTGVILAMRGQIYATVFLSLLFGVWGSWLLSRHIKKQMFQLEPEEIAQLLVERTATFNAMHEGVIAIDSREFVTVFNDKAKSMLHIEGDVLGRPIREVLPDTRLPEILQLNHPIFNQELHIGPAQILSNRVPIKVGNQTVGAVAIFQDRTEVTKIAEELTGVKAFVDALRVQNHEYMNKLHTIGGLIQLGAKQKALDYLFQTIEAQSELSGFISSKIANESAAGLILGKISRGRELGIEVRLDRASRLMQFPEDLDQHDMVVILGNLIENAFDALKGKEGHKEVFISIEQDEEVLSILVEDNGSGMDEETKRRMFERGYSTKDEVSRGIGLYLIHNIVNKCGGYMEIESEPGEGASFMLTFPMTQRKEENDGQSRTD</sequence>
<evidence type="ECO:0000256" key="1">
    <source>
        <dbReference type="ARBA" id="ARBA00000085"/>
    </source>
</evidence>
<keyword evidence="11 14" id="KW-1133">Transmembrane helix</keyword>
<comment type="catalytic activity">
    <reaction evidence="1">
        <text>ATP + protein L-histidine = ADP + protein N-phospho-L-histidine.</text>
        <dbReference type="EC" id="2.7.13.3"/>
    </reaction>
</comment>
<dbReference type="PANTHER" id="PTHR43547:SF10">
    <property type="entry name" value="SENSOR HISTIDINE KINASE DCUS"/>
    <property type="match status" value="1"/>
</dbReference>
<dbReference type="PANTHER" id="PTHR43547">
    <property type="entry name" value="TWO-COMPONENT HISTIDINE KINASE"/>
    <property type="match status" value="1"/>
</dbReference>
<feature type="transmembrane region" description="Helical" evidence="14">
    <location>
        <begin position="174"/>
        <end position="192"/>
    </location>
</feature>
<keyword evidence="13 14" id="KW-0472">Membrane</keyword>
<dbReference type="Gene3D" id="3.30.450.20">
    <property type="entry name" value="PAS domain"/>
    <property type="match status" value="2"/>
</dbReference>
<dbReference type="SUPFAM" id="SSF103190">
    <property type="entry name" value="Sensory domain-like"/>
    <property type="match status" value="1"/>
</dbReference>
<evidence type="ECO:0000259" key="15">
    <source>
        <dbReference type="PROSITE" id="PS50109"/>
    </source>
</evidence>
<evidence type="ECO:0000256" key="13">
    <source>
        <dbReference type="ARBA" id="ARBA00023136"/>
    </source>
</evidence>
<accession>A0A926KSK3</accession>
<dbReference type="GO" id="GO:0005524">
    <property type="term" value="F:ATP binding"/>
    <property type="evidence" value="ECO:0007669"/>
    <property type="project" value="UniProtKB-KW"/>
</dbReference>
<evidence type="ECO:0000256" key="5">
    <source>
        <dbReference type="ARBA" id="ARBA00022553"/>
    </source>
</evidence>
<keyword evidence="5" id="KW-0597">Phosphoprotein</keyword>
<evidence type="ECO:0000256" key="11">
    <source>
        <dbReference type="ARBA" id="ARBA00022989"/>
    </source>
</evidence>
<dbReference type="SUPFAM" id="SSF55874">
    <property type="entry name" value="ATPase domain of HSP90 chaperone/DNA topoisomerase II/histidine kinase"/>
    <property type="match status" value="1"/>
</dbReference>
<dbReference type="PRINTS" id="PR00344">
    <property type="entry name" value="BCTRLSENSOR"/>
</dbReference>
<evidence type="ECO:0000256" key="2">
    <source>
        <dbReference type="ARBA" id="ARBA00004651"/>
    </source>
</evidence>
<evidence type="ECO:0000313" key="16">
    <source>
        <dbReference type="EMBL" id="MBD0383342.1"/>
    </source>
</evidence>
<dbReference type="SUPFAM" id="SSF55890">
    <property type="entry name" value="Sporulation response regulatory protein Spo0B"/>
    <property type="match status" value="1"/>
</dbReference>
<gene>
    <name evidence="16" type="ORF">ICC18_24890</name>
</gene>
<evidence type="ECO:0000256" key="7">
    <source>
        <dbReference type="ARBA" id="ARBA00022692"/>
    </source>
</evidence>
<dbReference type="Gene3D" id="3.30.565.10">
    <property type="entry name" value="Histidine kinase-like ATPase, C-terminal domain"/>
    <property type="match status" value="1"/>
</dbReference>
<keyword evidence="7 14" id="KW-0812">Transmembrane</keyword>
<keyword evidence="12" id="KW-0902">Two-component regulatory system</keyword>
<evidence type="ECO:0000256" key="6">
    <source>
        <dbReference type="ARBA" id="ARBA00022679"/>
    </source>
</evidence>
<dbReference type="Proteomes" id="UP000650466">
    <property type="component" value="Unassembled WGS sequence"/>
</dbReference>
<dbReference type="GO" id="GO:0000155">
    <property type="term" value="F:phosphorelay sensor kinase activity"/>
    <property type="evidence" value="ECO:0007669"/>
    <property type="project" value="InterPro"/>
</dbReference>
<dbReference type="InterPro" id="IPR036890">
    <property type="entry name" value="HATPase_C_sf"/>
</dbReference>
<evidence type="ECO:0000256" key="9">
    <source>
        <dbReference type="ARBA" id="ARBA00022777"/>
    </source>
</evidence>
<dbReference type="InterPro" id="IPR016120">
    <property type="entry name" value="Sig_transdc_His_kin_SpoOB"/>
</dbReference>